<feature type="compositionally biased region" description="Low complexity" evidence="1">
    <location>
        <begin position="102"/>
        <end position="114"/>
    </location>
</feature>
<evidence type="ECO:0000313" key="2">
    <source>
        <dbReference type="EMBL" id="OOF97262.1"/>
    </source>
</evidence>
<organism evidence="2 3">
    <name type="scientific">Aspergillus carbonarius (strain ITEM 5010)</name>
    <dbReference type="NCBI Taxonomy" id="602072"/>
    <lineage>
        <taxon>Eukaryota</taxon>
        <taxon>Fungi</taxon>
        <taxon>Dikarya</taxon>
        <taxon>Ascomycota</taxon>
        <taxon>Pezizomycotina</taxon>
        <taxon>Eurotiomycetes</taxon>
        <taxon>Eurotiomycetidae</taxon>
        <taxon>Eurotiales</taxon>
        <taxon>Aspergillaceae</taxon>
        <taxon>Aspergillus</taxon>
        <taxon>Aspergillus subgen. Circumdati</taxon>
    </lineage>
</organism>
<dbReference type="VEuPathDB" id="FungiDB:ASPCADRAFT_128960"/>
<name>A0A1R3RS15_ASPC5</name>
<accession>A0A1R3RS15</accession>
<evidence type="ECO:0000256" key="1">
    <source>
        <dbReference type="SAM" id="MobiDB-lite"/>
    </source>
</evidence>
<dbReference type="Proteomes" id="UP000188318">
    <property type="component" value="Unassembled WGS sequence"/>
</dbReference>
<proteinExistence type="predicted"/>
<feature type="compositionally biased region" description="Basic and acidic residues" evidence="1">
    <location>
        <begin position="223"/>
        <end position="236"/>
    </location>
</feature>
<dbReference type="AlphaFoldDB" id="A0A1R3RS15"/>
<feature type="region of interest" description="Disordered" evidence="1">
    <location>
        <begin position="221"/>
        <end position="251"/>
    </location>
</feature>
<dbReference type="OMA" id="ISRHWME"/>
<sequence length="251" mass="27634">MPSLPKCIHIKTSPPPRSLTESKLILSALQKFGEVVTFRNLKYDPTNKSSKSSHNTIAIFESASAASAALDSSPLRIPIPSSGSGSDENDDKSHAHAHAHAHTQLQAQAQAQAQTGVRARTHTTPTGLRAEPRTLMCTIQASRHNHVSAMTRNPYHTFFYVDKSSHMYEDLVKTGIPLDYLADGPMRRKKHVPERVKRNLDRDIWRFGGKSLMGLYRFGLGEGEGKGEGEREHGDGDENANGEGEGKEEKL</sequence>
<protein>
    <submittedName>
        <fullName evidence="2">Uncharacterized protein</fullName>
    </submittedName>
</protein>
<feature type="region of interest" description="Disordered" evidence="1">
    <location>
        <begin position="73"/>
        <end position="121"/>
    </location>
</feature>
<evidence type="ECO:0000313" key="3">
    <source>
        <dbReference type="Proteomes" id="UP000188318"/>
    </source>
</evidence>
<dbReference type="EMBL" id="KV907497">
    <property type="protein sequence ID" value="OOF97262.1"/>
    <property type="molecule type" value="Genomic_DNA"/>
</dbReference>
<keyword evidence="3" id="KW-1185">Reference proteome</keyword>
<dbReference type="OrthoDB" id="5367448at2759"/>
<gene>
    <name evidence="2" type="ORF">ASPCADRAFT_128960</name>
</gene>
<reference evidence="3" key="1">
    <citation type="journal article" date="2017" name="Genome Biol.">
        <title>Comparative genomics reveals high biological diversity and specific adaptations in the industrially and medically important fungal genus Aspergillus.</title>
        <authorList>
            <person name="de Vries R.P."/>
            <person name="Riley R."/>
            <person name="Wiebenga A."/>
            <person name="Aguilar-Osorio G."/>
            <person name="Amillis S."/>
            <person name="Uchima C.A."/>
            <person name="Anderluh G."/>
            <person name="Asadollahi M."/>
            <person name="Askin M."/>
            <person name="Barry K."/>
            <person name="Battaglia E."/>
            <person name="Bayram O."/>
            <person name="Benocci T."/>
            <person name="Braus-Stromeyer S.A."/>
            <person name="Caldana C."/>
            <person name="Canovas D."/>
            <person name="Cerqueira G.C."/>
            <person name="Chen F."/>
            <person name="Chen W."/>
            <person name="Choi C."/>
            <person name="Clum A."/>
            <person name="Dos Santos R.A."/>
            <person name="Damasio A.R."/>
            <person name="Diallinas G."/>
            <person name="Emri T."/>
            <person name="Fekete E."/>
            <person name="Flipphi M."/>
            <person name="Freyberg S."/>
            <person name="Gallo A."/>
            <person name="Gournas C."/>
            <person name="Habgood R."/>
            <person name="Hainaut M."/>
            <person name="Harispe M.L."/>
            <person name="Henrissat B."/>
            <person name="Hilden K.S."/>
            <person name="Hope R."/>
            <person name="Hossain A."/>
            <person name="Karabika E."/>
            <person name="Karaffa L."/>
            <person name="Karanyi Z."/>
            <person name="Krasevec N."/>
            <person name="Kuo A."/>
            <person name="Kusch H."/>
            <person name="LaButti K."/>
            <person name="Lagendijk E.L."/>
            <person name="Lapidus A."/>
            <person name="Levasseur A."/>
            <person name="Lindquist E."/>
            <person name="Lipzen A."/>
            <person name="Logrieco A.F."/>
            <person name="MacCabe A."/>
            <person name="Maekelae M.R."/>
            <person name="Malavazi I."/>
            <person name="Melin P."/>
            <person name="Meyer V."/>
            <person name="Mielnichuk N."/>
            <person name="Miskei M."/>
            <person name="Molnar A.P."/>
            <person name="Mule G."/>
            <person name="Ngan C.Y."/>
            <person name="Orejas M."/>
            <person name="Orosz E."/>
            <person name="Ouedraogo J.P."/>
            <person name="Overkamp K.M."/>
            <person name="Park H.-S."/>
            <person name="Perrone G."/>
            <person name="Piumi F."/>
            <person name="Punt P.J."/>
            <person name="Ram A.F."/>
            <person name="Ramon A."/>
            <person name="Rauscher S."/>
            <person name="Record E."/>
            <person name="Riano-Pachon D.M."/>
            <person name="Robert V."/>
            <person name="Roehrig J."/>
            <person name="Ruller R."/>
            <person name="Salamov A."/>
            <person name="Salih N.S."/>
            <person name="Samson R.A."/>
            <person name="Sandor E."/>
            <person name="Sanguinetti M."/>
            <person name="Schuetze T."/>
            <person name="Sepcic K."/>
            <person name="Shelest E."/>
            <person name="Sherlock G."/>
            <person name="Sophianopoulou V."/>
            <person name="Squina F.M."/>
            <person name="Sun H."/>
            <person name="Susca A."/>
            <person name="Todd R.B."/>
            <person name="Tsang A."/>
            <person name="Unkles S.E."/>
            <person name="van de Wiele N."/>
            <person name="van Rossen-Uffink D."/>
            <person name="Oliveira J.V."/>
            <person name="Vesth T.C."/>
            <person name="Visser J."/>
            <person name="Yu J.-H."/>
            <person name="Zhou M."/>
            <person name="Andersen M.R."/>
            <person name="Archer D.B."/>
            <person name="Baker S.E."/>
            <person name="Benoit I."/>
            <person name="Brakhage A.A."/>
            <person name="Braus G.H."/>
            <person name="Fischer R."/>
            <person name="Frisvad J.C."/>
            <person name="Goldman G.H."/>
            <person name="Houbraken J."/>
            <person name="Oakley B."/>
            <person name="Pocsi I."/>
            <person name="Scazzocchio C."/>
            <person name="Seiboth B."/>
            <person name="vanKuyk P.A."/>
            <person name="Wortman J."/>
            <person name="Dyer P.S."/>
            <person name="Grigoriev I.V."/>
        </authorList>
    </citation>
    <scope>NUCLEOTIDE SEQUENCE [LARGE SCALE GENOMIC DNA]</scope>
    <source>
        <strain evidence="3">ITEM 5010</strain>
    </source>
</reference>